<dbReference type="SUPFAM" id="SSF55083">
    <property type="entry name" value="6-hydroxymethyl-7,8-dihydropterin pyrophosphokinase, HPPK"/>
    <property type="match status" value="1"/>
</dbReference>
<dbReference type="Gene3D" id="3.30.70.560">
    <property type="entry name" value="7,8-Dihydro-6-hydroxymethylpterin-pyrophosphokinase HPPK"/>
    <property type="match status" value="1"/>
</dbReference>
<accession>A0A9D2HYH8</accession>
<evidence type="ECO:0000256" key="11">
    <source>
        <dbReference type="ARBA" id="ARBA00029766"/>
    </source>
</evidence>
<dbReference type="PANTHER" id="PTHR43071">
    <property type="entry name" value="2-AMINO-4-HYDROXY-6-HYDROXYMETHYLDIHYDROPTERIDINE PYROPHOSPHOKINASE"/>
    <property type="match status" value="1"/>
</dbReference>
<dbReference type="AlphaFoldDB" id="A0A9D2HYH8"/>
<evidence type="ECO:0000256" key="8">
    <source>
        <dbReference type="ARBA" id="ARBA00022840"/>
    </source>
</evidence>
<dbReference type="CDD" id="cd00483">
    <property type="entry name" value="HPPK"/>
    <property type="match status" value="1"/>
</dbReference>
<dbReference type="PANTHER" id="PTHR43071:SF1">
    <property type="entry name" value="2-AMINO-4-HYDROXY-6-HYDROXYMETHYLDIHYDROPTERIDINE PYROPHOSPHOKINASE"/>
    <property type="match status" value="1"/>
</dbReference>
<comment type="similarity">
    <text evidence="2">Belongs to the HPPK family.</text>
</comment>
<sequence>MEGEEENSRKIQSASGEEKTVAAPSSGRVSSSSFLYYLGLGTNLGDREAHLHTAVRHLAERVGEVAALSGFYSTEPWGFVSNHVFLNAVVCIRTLLAPLDVLACTQAIERDMGRVHKSANGVYADRVIDIDLLLCFDGQGKPVCLHTPLLTLPHPLMHLRDFVMEPLAEIAPEVAQAVRTSFLSL</sequence>
<keyword evidence="6" id="KW-0547">Nucleotide-binding</keyword>
<evidence type="ECO:0000256" key="13">
    <source>
        <dbReference type="SAM" id="MobiDB-lite"/>
    </source>
</evidence>
<proteinExistence type="inferred from homology"/>
<feature type="region of interest" description="Disordered" evidence="13">
    <location>
        <begin position="1"/>
        <end position="27"/>
    </location>
</feature>
<keyword evidence="9" id="KW-0289">Folate biosynthesis</keyword>
<dbReference type="GO" id="GO:0005524">
    <property type="term" value="F:ATP binding"/>
    <property type="evidence" value="ECO:0007669"/>
    <property type="project" value="UniProtKB-KW"/>
</dbReference>
<dbReference type="NCBIfam" id="TIGR01498">
    <property type="entry name" value="folK"/>
    <property type="match status" value="1"/>
</dbReference>
<gene>
    <name evidence="15" type="primary">folK</name>
    <name evidence="15" type="ORF">H9950_08430</name>
</gene>
<evidence type="ECO:0000256" key="7">
    <source>
        <dbReference type="ARBA" id="ARBA00022777"/>
    </source>
</evidence>
<comment type="function">
    <text evidence="10">Catalyzes the transfer of pyrophosphate from adenosine triphosphate (ATP) to 6-hydroxymethyl-7,8-dihydropterin, an enzymatic step in folate biosynthesis pathway.</text>
</comment>
<evidence type="ECO:0000259" key="14">
    <source>
        <dbReference type="Pfam" id="PF01288"/>
    </source>
</evidence>
<dbReference type="GO" id="GO:0003848">
    <property type="term" value="F:2-amino-4-hydroxy-6-hydroxymethyldihydropteridine diphosphokinase activity"/>
    <property type="evidence" value="ECO:0007669"/>
    <property type="project" value="UniProtKB-EC"/>
</dbReference>
<comment type="caution">
    <text evidence="15">The sequence shown here is derived from an EMBL/GenBank/DDBJ whole genome shotgun (WGS) entry which is preliminary data.</text>
</comment>
<reference evidence="15" key="2">
    <citation type="submission" date="2021-04" db="EMBL/GenBank/DDBJ databases">
        <authorList>
            <person name="Gilroy R."/>
        </authorList>
    </citation>
    <scope>NUCLEOTIDE SEQUENCE</scope>
    <source>
        <strain evidence="15">ChiHjej12B11-9795</strain>
    </source>
</reference>
<evidence type="ECO:0000256" key="12">
    <source>
        <dbReference type="ARBA" id="ARBA00033413"/>
    </source>
</evidence>
<evidence type="ECO:0000256" key="6">
    <source>
        <dbReference type="ARBA" id="ARBA00022741"/>
    </source>
</evidence>
<dbReference type="GO" id="GO:0016301">
    <property type="term" value="F:kinase activity"/>
    <property type="evidence" value="ECO:0007669"/>
    <property type="project" value="UniProtKB-KW"/>
</dbReference>
<evidence type="ECO:0000256" key="2">
    <source>
        <dbReference type="ARBA" id="ARBA00005810"/>
    </source>
</evidence>
<evidence type="ECO:0000313" key="15">
    <source>
        <dbReference type="EMBL" id="HJA86197.1"/>
    </source>
</evidence>
<evidence type="ECO:0000256" key="9">
    <source>
        <dbReference type="ARBA" id="ARBA00022909"/>
    </source>
</evidence>
<evidence type="ECO:0000256" key="3">
    <source>
        <dbReference type="ARBA" id="ARBA00013253"/>
    </source>
</evidence>
<evidence type="ECO:0000256" key="10">
    <source>
        <dbReference type="ARBA" id="ARBA00029409"/>
    </source>
</evidence>
<comment type="pathway">
    <text evidence="1">Cofactor biosynthesis; tetrahydrofolate biosynthesis; 2-amino-4-hydroxy-6-hydroxymethyl-7,8-dihydropteridine diphosphate from 7,8-dihydroneopterin triphosphate: step 4/4.</text>
</comment>
<dbReference type="GO" id="GO:0046656">
    <property type="term" value="P:folic acid biosynthetic process"/>
    <property type="evidence" value="ECO:0007669"/>
    <property type="project" value="UniProtKB-KW"/>
</dbReference>
<feature type="domain" description="7,8-dihydro-6-hydroxymethylpterin-pyrophosphokinase" evidence="14">
    <location>
        <begin position="37"/>
        <end position="172"/>
    </location>
</feature>
<organism evidence="15 16">
    <name type="scientific">Candidatus Bacteroides avicola</name>
    <dbReference type="NCBI Taxonomy" id="2838468"/>
    <lineage>
        <taxon>Bacteria</taxon>
        <taxon>Pseudomonadati</taxon>
        <taxon>Bacteroidota</taxon>
        <taxon>Bacteroidia</taxon>
        <taxon>Bacteroidales</taxon>
        <taxon>Bacteroidaceae</taxon>
        <taxon>Bacteroides</taxon>
    </lineage>
</organism>
<keyword evidence="5 15" id="KW-0808">Transferase</keyword>
<dbReference type="Proteomes" id="UP000823862">
    <property type="component" value="Unassembled WGS sequence"/>
</dbReference>
<dbReference type="EMBL" id="DWZI01000042">
    <property type="protein sequence ID" value="HJA86197.1"/>
    <property type="molecule type" value="Genomic_DNA"/>
</dbReference>
<reference evidence="15" key="1">
    <citation type="journal article" date="2021" name="PeerJ">
        <title>Extensive microbial diversity within the chicken gut microbiome revealed by metagenomics and culture.</title>
        <authorList>
            <person name="Gilroy R."/>
            <person name="Ravi A."/>
            <person name="Getino M."/>
            <person name="Pursley I."/>
            <person name="Horton D.L."/>
            <person name="Alikhan N.F."/>
            <person name="Baker D."/>
            <person name="Gharbi K."/>
            <person name="Hall N."/>
            <person name="Watson M."/>
            <person name="Adriaenssens E.M."/>
            <person name="Foster-Nyarko E."/>
            <person name="Jarju S."/>
            <person name="Secka A."/>
            <person name="Antonio M."/>
            <person name="Oren A."/>
            <person name="Chaudhuri R.R."/>
            <person name="La Ragione R."/>
            <person name="Hildebrand F."/>
            <person name="Pallen M.J."/>
        </authorList>
    </citation>
    <scope>NUCLEOTIDE SEQUENCE</scope>
    <source>
        <strain evidence="15">ChiHjej12B11-9795</strain>
    </source>
</reference>
<dbReference type="InterPro" id="IPR000550">
    <property type="entry name" value="Hppk"/>
</dbReference>
<keyword evidence="7" id="KW-0418">Kinase</keyword>
<protein>
    <recommendedName>
        <fullName evidence="4">2-amino-4-hydroxy-6-hydroxymethyldihydropteridine pyrophosphokinase</fullName>
        <ecNumber evidence="3">2.7.6.3</ecNumber>
    </recommendedName>
    <alternativeName>
        <fullName evidence="11">6-hydroxymethyl-7,8-dihydropterin pyrophosphokinase</fullName>
    </alternativeName>
    <alternativeName>
        <fullName evidence="12">7,8-dihydro-6-hydroxymethylpterin-pyrophosphokinase</fullName>
    </alternativeName>
</protein>
<name>A0A9D2HYH8_9BACE</name>
<dbReference type="EC" id="2.7.6.3" evidence="3"/>
<evidence type="ECO:0000256" key="1">
    <source>
        <dbReference type="ARBA" id="ARBA00005051"/>
    </source>
</evidence>
<evidence type="ECO:0000256" key="4">
    <source>
        <dbReference type="ARBA" id="ARBA00016218"/>
    </source>
</evidence>
<evidence type="ECO:0000313" key="16">
    <source>
        <dbReference type="Proteomes" id="UP000823862"/>
    </source>
</evidence>
<keyword evidence="8" id="KW-0067">ATP-binding</keyword>
<dbReference type="InterPro" id="IPR035907">
    <property type="entry name" value="Hppk_sf"/>
</dbReference>
<evidence type="ECO:0000256" key="5">
    <source>
        <dbReference type="ARBA" id="ARBA00022679"/>
    </source>
</evidence>
<dbReference type="Pfam" id="PF01288">
    <property type="entry name" value="HPPK"/>
    <property type="match status" value="1"/>
</dbReference>